<keyword evidence="3 6" id="KW-0689">Ribosomal protein</keyword>
<keyword evidence="6" id="KW-0694">RNA-binding</keyword>
<evidence type="ECO:0000256" key="7">
    <source>
        <dbReference type="SAM" id="MobiDB-lite"/>
    </source>
</evidence>
<comment type="similarity">
    <text evidence="1 6">Belongs to the universal ribosomal protein uL4 family.</text>
</comment>
<evidence type="ECO:0000256" key="2">
    <source>
        <dbReference type="ARBA" id="ARBA00011838"/>
    </source>
</evidence>
<dbReference type="InterPro" id="IPR002136">
    <property type="entry name" value="Ribosomal_uL4"/>
</dbReference>
<dbReference type="Pfam" id="PF00573">
    <property type="entry name" value="Ribosomal_L4"/>
    <property type="match status" value="1"/>
</dbReference>
<dbReference type="PANTHER" id="PTHR10746:SF6">
    <property type="entry name" value="LARGE RIBOSOMAL SUBUNIT PROTEIN UL4M"/>
    <property type="match status" value="1"/>
</dbReference>
<gene>
    <name evidence="6 8" type="primary">rplD</name>
    <name evidence="8" type="ORF">VLY81_12115</name>
</gene>
<organism evidence="8 9">
    <name type="scientific">Geochorda subterranea</name>
    <dbReference type="NCBI Taxonomy" id="3109564"/>
    <lineage>
        <taxon>Bacteria</taxon>
        <taxon>Bacillati</taxon>
        <taxon>Bacillota</taxon>
        <taxon>Limnochordia</taxon>
        <taxon>Limnochordales</taxon>
        <taxon>Geochordaceae</taxon>
        <taxon>Geochorda</taxon>
    </lineage>
</organism>
<dbReference type="SUPFAM" id="SSF52166">
    <property type="entry name" value="Ribosomal protein L4"/>
    <property type="match status" value="1"/>
</dbReference>
<keyword evidence="9" id="KW-1185">Reference proteome</keyword>
<protein>
    <recommendedName>
        <fullName evidence="5 6">Large ribosomal subunit protein uL4</fullName>
    </recommendedName>
</protein>
<name>A0ABZ1BT82_9FIRM</name>
<evidence type="ECO:0000256" key="3">
    <source>
        <dbReference type="ARBA" id="ARBA00022980"/>
    </source>
</evidence>
<dbReference type="PANTHER" id="PTHR10746">
    <property type="entry name" value="50S RIBOSOMAL PROTEIN L4"/>
    <property type="match status" value="1"/>
</dbReference>
<dbReference type="EMBL" id="CP141614">
    <property type="protein sequence ID" value="WRP15984.1"/>
    <property type="molecule type" value="Genomic_DNA"/>
</dbReference>
<dbReference type="InterPro" id="IPR023574">
    <property type="entry name" value="Ribosomal_uL4_dom_sf"/>
</dbReference>
<evidence type="ECO:0000313" key="9">
    <source>
        <dbReference type="Proteomes" id="UP001333102"/>
    </source>
</evidence>
<dbReference type="Proteomes" id="UP001333102">
    <property type="component" value="Chromosome"/>
</dbReference>
<comment type="function">
    <text evidence="6">One of the primary rRNA binding proteins, this protein initially binds near the 5'-end of the 23S rRNA. It is important during the early stages of 50S assembly. It makes multiple contacts with different domains of the 23S rRNA in the assembled 50S subunit and ribosome.</text>
</comment>
<proteinExistence type="inferred from homology"/>
<dbReference type="InterPro" id="IPR013005">
    <property type="entry name" value="Ribosomal_uL4-like"/>
</dbReference>
<dbReference type="GO" id="GO:0005840">
    <property type="term" value="C:ribosome"/>
    <property type="evidence" value="ECO:0007669"/>
    <property type="project" value="UniProtKB-KW"/>
</dbReference>
<evidence type="ECO:0000256" key="6">
    <source>
        <dbReference type="HAMAP-Rule" id="MF_01328"/>
    </source>
</evidence>
<evidence type="ECO:0000256" key="1">
    <source>
        <dbReference type="ARBA" id="ARBA00010528"/>
    </source>
</evidence>
<dbReference type="NCBIfam" id="TIGR03953">
    <property type="entry name" value="rplD_bact"/>
    <property type="match status" value="1"/>
</dbReference>
<evidence type="ECO:0000313" key="8">
    <source>
        <dbReference type="EMBL" id="WRP15984.1"/>
    </source>
</evidence>
<dbReference type="HAMAP" id="MF_01328_B">
    <property type="entry name" value="Ribosomal_uL4_B"/>
    <property type="match status" value="1"/>
</dbReference>
<keyword evidence="4 6" id="KW-0687">Ribonucleoprotein</keyword>
<feature type="region of interest" description="Disordered" evidence="7">
    <location>
        <begin position="44"/>
        <end position="77"/>
    </location>
</feature>
<dbReference type="RefSeq" id="WP_324670420.1">
    <property type="nucleotide sequence ID" value="NZ_CP141614.1"/>
</dbReference>
<comment type="function">
    <text evidence="6">Forms part of the polypeptide exit tunnel.</text>
</comment>
<evidence type="ECO:0000256" key="5">
    <source>
        <dbReference type="ARBA" id="ARBA00035244"/>
    </source>
</evidence>
<sequence length="208" mass="22629">MPVVPVFNMEGQQVGEMALRDEIWAVPLRRALIHQAVLAHLANRRQGTHSTKTRGEVSGGGRKPWRQKGTGRARQGSIRSPLWRHGGIVFGPKPRVYGFTIPRKARRLALKSALSAKLRDGQVVVLEQLRLSEPKTRAMVSVLEGLKVKGQKALIIMGEKDPNVILAARNIPGVALLPPDALGVYPVVDADRVVLTKDAVAALEEALG</sequence>
<accession>A0ABZ1BT82</accession>
<reference evidence="9" key="1">
    <citation type="submission" date="2023-12" db="EMBL/GenBank/DDBJ databases">
        <title>Novel isolates from deep terrestrial aquifers shed light on the physiology and ecology of the class Limnochordia.</title>
        <authorList>
            <person name="Karnachuk O.V."/>
            <person name="Lukina A.P."/>
            <person name="Avakyan M.R."/>
            <person name="Kadnikov V."/>
            <person name="Begmatov S."/>
            <person name="Beletsky A.V."/>
            <person name="Mardanov A.V."/>
            <person name="Ravin N.V."/>
        </authorList>
    </citation>
    <scope>NUCLEOTIDE SEQUENCE [LARGE SCALE GENOMIC DNA]</scope>
    <source>
        <strain evidence="9">LN</strain>
    </source>
</reference>
<dbReference type="Gene3D" id="3.40.1370.10">
    <property type="match status" value="1"/>
</dbReference>
<keyword evidence="6" id="KW-0699">rRNA-binding</keyword>
<evidence type="ECO:0000256" key="4">
    <source>
        <dbReference type="ARBA" id="ARBA00023274"/>
    </source>
</evidence>
<comment type="subunit">
    <text evidence="2 6">Part of the 50S ribosomal subunit.</text>
</comment>